<evidence type="ECO:0000256" key="2">
    <source>
        <dbReference type="SAM" id="Phobius"/>
    </source>
</evidence>
<dbReference type="EMBL" id="AP018448">
    <property type="protein sequence ID" value="BBC38721.1"/>
    <property type="molecule type" value="Genomic_DNA"/>
</dbReference>
<accession>A0ABN5VZR6</accession>
<evidence type="ECO:0000256" key="1">
    <source>
        <dbReference type="SAM" id="MobiDB-lite"/>
    </source>
</evidence>
<keyword evidence="2" id="KW-0472">Membrane</keyword>
<reference evidence="4 5" key="1">
    <citation type="journal article" date="2010" name="ChemBioChem">
        <title>Cloning and characterization of the biosynthetic gene cluster of 16-membered macrolide antibiotic FD-891: involvement of a dual functional cytochrome P450 monooxygenase catalyzing epoxidation and hydroxylation.</title>
        <authorList>
            <person name="Kudo F."/>
            <person name="Motegi A."/>
            <person name="Mizoue K."/>
            <person name="Eguchi T."/>
        </authorList>
    </citation>
    <scope>NUCLEOTIDE SEQUENCE [LARGE SCALE GENOMIC DNA]</scope>
    <source>
        <strain evidence="4 5">A-8890</strain>
    </source>
</reference>
<name>A0ABN5VZR6_9ACTN</name>
<feature type="region of interest" description="Disordered" evidence="1">
    <location>
        <begin position="58"/>
        <end position="86"/>
    </location>
</feature>
<evidence type="ECO:0000313" key="4">
    <source>
        <dbReference type="EMBL" id="BBC38721.1"/>
    </source>
</evidence>
<feature type="compositionally biased region" description="Basic and acidic residues" evidence="1">
    <location>
        <begin position="1"/>
        <end position="15"/>
    </location>
</feature>
<proteinExistence type="predicted"/>
<dbReference type="Proteomes" id="UP001321542">
    <property type="component" value="Chromosome"/>
</dbReference>
<feature type="region of interest" description="Disordered" evidence="1">
    <location>
        <begin position="1"/>
        <end position="24"/>
    </location>
</feature>
<evidence type="ECO:0000259" key="3">
    <source>
        <dbReference type="Pfam" id="PF05305"/>
    </source>
</evidence>
<reference evidence="4 5" key="2">
    <citation type="journal article" date="2023" name="ChemBioChem">
        <title>Acyltransferase Domain Exchange between Two Independent Type I Polyketide Synthases in the Same Producer Strain of Macrolide Antibiotics.</title>
        <authorList>
            <person name="Kudo F."/>
            <person name="Kishikawa K."/>
            <person name="Tsuboi K."/>
            <person name="Kido T."/>
            <person name="Usui T."/>
            <person name="Hashimoto J."/>
            <person name="Shin-Ya K."/>
            <person name="Miyanaga A."/>
            <person name="Eguchi T."/>
        </authorList>
    </citation>
    <scope>NUCLEOTIDE SEQUENCE [LARGE SCALE GENOMIC DNA]</scope>
    <source>
        <strain evidence="4 5">A-8890</strain>
    </source>
</reference>
<feature type="domain" description="DUF732" evidence="3">
    <location>
        <begin position="137"/>
        <end position="187"/>
    </location>
</feature>
<dbReference type="Pfam" id="PF05305">
    <property type="entry name" value="DUF732"/>
    <property type="match status" value="1"/>
</dbReference>
<gene>
    <name evidence="4" type="ORF">SGFS_100150</name>
</gene>
<keyword evidence="2" id="KW-1133">Transmembrane helix</keyword>
<dbReference type="InterPro" id="IPR007969">
    <property type="entry name" value="DUF732"/>
</dbReference>
<sequence length="327" mass="34968">MSDTRPRPDETEPSRRVPSATKSMVTARSKARRWWVAGAGAVVLTLVVGATAVVTRHTDDARPQSVPTPLRTHESRSASSPSDGPPYVAVPQFSSASARDTAFVGDVAQFSTWPSGSVSYGVMSSAPGGSDIADFRTAVVEDARTVCEALTGGTDMNDVPDVAGLPLTDPVDQAGFIVEAVTFYCPDRMAAVTDDVYSKPVATKQREDCPTARALEVTASIGEQAGDDLIHTASYSVEVRNTSSYTVRAQLQQRWFADGYPDEGAWGTFGDVTADPVVTIEAGDTFTYEGEQSGVYRWERTDVRVQPGEFVFFRCGYQPGPGIAGTD</sequence>
<keyword evidence="2" id="KW-0812">Transmembrane</keyword>
<organism evidence="4 5">
    <name type="scientific">Streptomyces graminofaciens</name>
    <dbReference type="NCBI Taxonomy" id="68212"/>
    <lineage>
        <taxon>Bacteria</taxon>
        <taxon>Bacillati</taxon>
        <taxon>Actinomycetota</taxon>
        <taxon>Actinomycetes</taxon>
        <taxon>Kitasatosporales</taxon>
        <taxon>Streptomycetaceae</taxon>
        <taxon>Streptomyces</taxon>
    </lineage>
</organism>
<keyword evidence="5" id="KW-1185">Reference proteome</keyword>
<evidence type="ECO:0000313" key="5">
    <source>
        <dbReference type="Proteomes" id="UP001321542"/>
    </source>
</evidence>
<feature type="transmembrane region" description="Helical" evidence="2">
    <location>
        <begin position="34"/>
        <end position="54"/>
    </location>
</feature>
<protein>
    <recommendedName>
        <fullName evidence="3">DUF732 domain-containing protein</fullName>
    </recommendedName>
</protein>